<dbReference type="Ensembl" id="ENSCAFT00030003167.1">
    <property type="protein sequence ID" value="ENSCAFP00030002816.1"/>
    <property type="gene ID" value="ENSCAFG00030001748.1"/>
</dbReference>
<reference evidence="13" key="1">
    <citation type="submission" date="2018-10" db="EMBL/GenBank/DDBJ databases">
        <title>De novo assembly of a Great Dane genome.</title>
        <authorList>
            <person name="Kidd J.M."/>
            <person name="Pendleton A.L."/>
            <person name="Shen F."/>
            <person name="Emery S."/>
        </authorList>
    </citation>
    <scope>NUCLEOTIDE SEQUENCE [LARGE SCALE GENOMIC DNA]</scope>
    <source>
        <strain evidence="13">Great Dane</strain>
    </source>
</reference>
<comment type="function">
    <text evidence="9">Involved in redox regulation of the cell. Acts as an antioxidant. Inhibits TNFSF11-induced NFKB1 and JUN activation and osteoclast differentiation. May affect bone resorption and help to maintain bone mass. Acts as a negative regulator of macrophage-mediated inflammation by inhibiting macrophage production of inflammatory cytokines, probably through suppression of the MAPK signaling pathway.</text>
</comment>
<dbReference type="AlphaFoldDB" id="A0A8C0TTQ5"/>
<name>A0A8C0TTQ5_CANLF</name>
<feature type="transmembrane region" description="Helical" evidence="11">
    <location>
        <begin position="269"/>
        <end position="292"/>
    </location>
</feature>
<dbReference type="PANTHER" id="PTHR28630">
    <property type="match status" value="1"/>
</dbReference>
<dbReference type="Gene3D" id="3.40.30.10">
    <property type="entry name" value="Glutaredoxin"/>
    <property type="match status" value="1"/>
</dbReference>
<keyword evidence="4" id="KW-0676">Redox-active center</keyword>
<evidence type="ECO:0000256" key="4">
    <source>
        <dbReference type="ARBA" id="ARBA00023284"/>
    </source>
</evidence>
<dbReference type="InterPro" id="IPR032801">
    <property type="entry name" value="PXL2A/B/C"/>
</dbReference>
<keyword evidence="11" id="KW-1133">Transmembrane helix</keyword>
<evidence type="ECO:0000256" key="2">
    <source>
        <dbReference type="ARBA" id="ARBA00022490"/>
    </source>
</evidence>
<reference evidence="12" key="2">
    <citation type="submission" date="2019-03" db="EMBL/GenBank/DDBJ databases">
        <authorList>
            <person name="Warren W.C."/>
            <person name="Johnson G.S."/>
        </authorList>
    </citation>
    <scope>NUCLEOTIDE SEQUENCE [LARGE SCALE GENOMIC DNA]</scope>
    <source>
        <strain evidence="12">Basenji</strain>
    </source>
</reference>
<keyword evidence="2" id="KW-0963">Cytoplasm</keyword>
<dbReference type="Ensembl" id="ENSCAFT00040047148.1">
    <property type="protein sequence ID" value="ENSCAFP00040041155.1"/>
    <property type="gene ID" value="ENSCAFG00040025302.1"/>
</dbReference>
<feature type="compositionally biased region" description="Gly residues" evidence="10">
    <location>
        <begin position="81"/>
        <end position="94"/>
    </location>
</feature>
<feature type="compositionally biased region" description="Pro residues" evidence="10">
    <location>
        <begin position="197"/>
        <end position="207"/>
    </location>
</feature>
<feature type="compositionally biased region" description="Basic and acidic residues" evidence="10">
    <location>
        <begin position="7"/>
        <end position="29"/>
    </location>
</feature>
<feature type="compositionally biased region" description="Basic residues" evidence="10">
    <location>
        <begin position="160"/>
        <end position="179"/>
    </location>
</feature>
<evidence type="ECO:0000256" key="6">
    <source>
        <dbReference type="ARBA" id="ARBA00023849"/>
    </source>
</evidence>
<protein>
    <recommendedName>
        <fullName evidence="6">Peroxiredoxin-like 2A</fullName>
    </recommendedName>
    <alternativeName>
        <fullName evidence="8">Peroxiredoxin-like 2 activated in M-CSF stimulated monocytes</fullName>
    </alternativeName>
    <alternativeName>
        <fullName evidence="7">Redox-regulatory protein FAM213A</fullName>
    </alternativeName>
</protein>
<evidence type="ECO:0000313" key="14">
    <source>
        <dbReference type="Proteomes" id="UP000694542"/>
    </source>
</evidence>
<evidence type="ECO:0000256" key="8">
    <source>
        <dbReference type="ARBA" id="ARBA00032129"/>
    </source>
</evidence>
<dbReference type="Proteomes" id="UP000694542">
    <property type="component" value="Chromosome 4"/>
</dbReference>
<feature type="compositionally biased region" description="Low complexity" evidence="10">
    <location>
        <begin position="186"/>
        <end position="196"/>
    </location>
</feature>
<keyword evidence="11" id="KW-0472">Membrane</keyword>
<feature type="compositionally biased region" description="Basic residues" evidence="10">
    <location>
        <begin position="107"/>
        <end position="121"/>
    </location>
</feature>
<dbReference type="FunFam" id="3.40.30.10:FF:000312">
    <property type="entry name" value="redox-regulatory protein FAM213A isoform X1"/>
    <property type="match status" value="1"/>
</dbReference>
<organism evidence="13 14">
    <name type="scientific">Canis lupus familiaris</name>
    <name type="common">Dog</name>
    <name type="synonym">Canis familiaris</name>
    <dbReference type="NCBI Taxonomy" id="9615"/>
    <lineage>
        <taxon>Eukaryota</taxon>
        <taxon>Metazoa</taxon>
        <taxon>Chordata</taxon>
        <taxon>Craniata</taxon>
        <taxon>Vertebrata</taxon>
        <taxon>Euteleostomi</taxon>
        <taxon>Mammalia</taxon>
        <taxon>Eutheria</taxon>
        <taxon>Laurasiatheria</taxon>
        <taxon>Carnivora</taxon>
        <taxon>Caniformia</taxon>
        <taxon>Canidae</taxon>
        <taxon>Canis</taxon>
    </lineage>
</organism>
<dbReference type="GO" id="GO:0016209">
    <property type="term" value="F:antioxidant activity"/>
    <property type="evidence" value="ECO:0007669"/>
    <property type="project" value="UniProtKB-KW"/>
</dbReference>
<evidence type="ECO:0000256" key="1">
    <source>
        <dbReference type="ARBA" id="ARBA00004496"/>
    </source>
</evidence>
<feature type="compositionally biased region" description="Low complexity" evidence="10">
    <location>
        <begin position="125"/>
        <end position="140"/>
    </location>
</feature>
<accession>A0A8C0TTQ5</accession>
<comment type="subcellular location">
    <subcellularLocation>
        <location evidence="1">Cytoplasm</location>
    </subcellularLocation>
</comment>
<comment type="similarity">
    <text evidence="5">Belongs to the peroxiredoxin-like PRXL2 family. PRXL2A subfamily.</text>
</comment>
<evidence type="ECO:0000313" key="12">
    <source>
        <dbReference type="Ensembl" id="ENSCAFP00030002816.1"/>
    </source>
</evidence>
<evidence type="ECO:0000256" key="10">
    <source>
        <dbReference type="SAM" id="MobiDB-lite"/>
    </source>
</evidence>
<dbReference type="Pfam" id="PF13911">
    <property type="entry name" value="AhpC-TSA_2"/>
    <property type="match status" value="1"/>
</dbReference>
<dbReference type="GO" id="GO:0005737">
    <property type="term" value="C:cytoplasm"/>
    <property type="evidence" value="ECO:0007669"/>
    <property type="project" value="UniProtKB-SubCell"/>
</dbReference>
<evidence type="ECO:0000256" key="7">
    <source>
        <dbReference type="ARBA" id="ARBA00032058"/>
    </source>
</evidence>
<evidence type="ECO:0000313" key="13">
    <source>
        <dbReference type="Ensembl" id="ENSCAFP00040041155.1"/>
    </source>
</evidence>
<reference evidence="13" key="3">
    <citation type="submission" date="2025-05" db="UniProtKB">
        <authorList>
            <consortium name="Ensembl"/>
        </authorList>
    </citation>
    <scope>IDENTIFICATION</scope>
</reference>
<evidence type="ECO:0000256" key="11">
    <source>
        <dbReference type="SAM" id="Phobius"/>
    </source>
</evidence>
<dbReference type="CDD" id="cd02970">
    <property type="entry name" value="PRX_like2"/>
    <property type="match status" value="1"/>
</dbReference>
<feature type="region of interest" description="Disordered" evidence="10">
    <location>
        <begin position="1"/>
        <end position="228"/>
    </location>
</feature>
<dbReference type="PANTHER" id="PTHR28630:SF31">
    <property type="entry name" value="PEROXIREDOXIN-LIKE 2A"/>
    <property type="match status" value="1"/>
</dbReference>
<keyword evidence="11" id="KW-0812">Transmembrane</keyword>
<evidence type="ECO:0000256" key="9">
    <source>
        <dbReference type="ARBA" id="ARBA00059103"/>
    </source>
</evidence>
<gene>
    <name evidence="12" type="primary">PRXL2A</name>
</gene>
<evidence type="ECO:0000256" key="5">
    <source>
        <dbReference type="ARBA" id="ARBA00023787"/>
    </source>
</evidence>
<feature type="compositionally biased region" description="Low complexity" evidence="10">
    <location>
        <begin position="208"/>
        <end position="217"/>
    </location>
</feature>
<sequence length="489" mass="53436">GHRSRRTERSDEGPRERRVEGCQRGEKRAPHPPHPPHPPRGRSSGAEAPPTGGGAWVAWRRGSYQARGRSRGRGAAPQQQDGGGAEAPPTGGGAWVAWRPGSYQARGRSRGRGAQGRRRGGRTPGAGRAWRGSLRAPGPRRAGGAGRGARAHVTSAAQVRKPRPGRVRAPRSRGARPHLRGPGGPQRPQRPGQRGPAPQPRPAPPRPAAASGPQAPSERALAPGERAGQPQHLFRTSWLWHLRGQLSQSLTDHHPTEQNRKLETEDPSFFSVGMWSIGAGALGAAALALLLANTDVFLSKSQKATLEYLEDIDLKTLEKEPRTFKAKELWEKNGAVIMAVRRPGCFLCREEAADLSSLKPKLDELGVPLYAVVKEQIRTEVQDFQPYFKGEIFLDEKKKFYGPQRRKMMFMGFVRLGVWYNFFRARNGGFSGNLEGEGFILGGVFVVGPGKQGILLEHREKEFGDKVNPVSVLEAARKIQTQTSAAETK</sequence>
<evidence type="ECO:0000256" key="3">
    <source>
        <dbReference type="ARBA" id="ARBA00022862"/>
    </source>
</evidence>
<keyword evidence="3" id="KW-0049">Antioxidant</keyword>
<proteinExistence type="inferred from homology"/>
<feature type="compositionally biased region" description="Low complexity" evidence="10">
    <location>
        <begin position="60"/>
        <end position="80"/>
    </location>
</feature>
<dbReference type="Proteomes" id="UP000694429">
    <property type="component" value="Chromosome 4"/>
</dbReference>